<reference evidence="1 2" key="1">
    <citation type="submission" date="2017-02" db="EMBL/GenBank/DDBJ databases">
        <authorList>
            <person name="Peterson S.W."/>
        </authorList>
    </citation>
    <scope>NUCLEOTIDE SEQUENCE [LARGE SCALE GENOMIC DNA]</scope>
    <source>
        <strain evidence="1 2">S285</strain>
    </source>
</reference>
<dbReference type="EMBL" id="CP019948">
    <property type="protein sequence ID" value="ARN83807.1"/>
    <property type="molecule type" value="Genomic_DNA"/>
</dbReference>
<gene>
    <name evidence="1" type="ORF">B1812_19245</name>
</gene>
<protein>
    <submittedName>
        <fullName evidence="1">Uncharacterized protein</fullName>
    </submittedName>
</protein>
<evidence type="ECO:0000313" key="2">
    <source>
        <dbReference type="Proteomes" id="UP000193978"/>
    </source>
</evidence>
<name>A0A1W6N1V3_9HYPH</name>
<dbReference type="Proteomes" id="UP000193978">
    <property type="component" value="Chromosome"/>
</dbReference>
<keyword evidence="2" id="KW-1185">Reference proteome</keyword>
<evidence type="ECO:0000313" key="1">
    <source>
        <dbReference type="EMBL" id="ARN83807.1"/>
    </source>
</evidence>
<dbReference type="AlphaFoldDB" id="A0A1W6N1V3"/>
<sequence length="270" mass="28396">MRVSLVVARGAIPLFGIVAGLCVEPAAAGALLMDEGAGQIIVTSTFAEANKAYDRRGHLIRTPSYGKFEAAGYVEYGVTNWLTVIGEGSAFDFNGSASAYSLEPAPHYAGAGLGAIGGRIPLGELAGVHFSAQASLRVASQAAGQFLDFKVPTQADFRVQALRGFEILGWPGFVEAQLGYRTRGQGGDEIRADLTLGLRPEPELLLMAQSFSAFTPGASAFGGYAAQKFELSGVYDFNPDWSLQLGALAAPTGVNSPAEKGLLTAVWRRF</sequence>
<accession>A0A1W6N1V3</accession>
<dbReference type="KEGG" id="mbry:B1812_19245"/>
<proteinExistence type="predicted"/>
<dbReference type="STRING" id="655015.B1812_19245"/>
<organism evidence="1 2">
    <name type="scientific">Methylocystis bryophila</name>
    <dbReference type="NCBI Taxonomy" id="655015"/>
    <lineage>
        <taxon>Bacteria</taxon>
        <taxon>Pseudomonadati</taxon>
        <taxon>Pseudomonadota</taxon>
        <taxon>Alphaproteobacteria</taxon>
        <taxon>Hyphomicrobiales</taxon>
        <taxon>Methylocystaceae</taxon>
        <taxon>Methylocystis</taxon>
    </lineage>
</organism>